<feature type="region of interest" description="Disordered" evidence="13">
    <location>
        <begin position="18"/>
        <end position="61"/>
    </location>
</feature>
<evidence type="ECO:0000256" key="9">
    <source>
        <dbReference type="ARBA" id="ARBA00023187"/>
    </source>
</evidence>
<evidence type="ECO:0000256" key="10">
    <source>
        <dbReference type="ARBA" id="ARBA00023242"/>
    </source>
</evidence>
<reference evidence="15 16" key="1">
    <citation type="submission" date="2020-02" db="EMBL/GenBank/DDBJ databases">
        <title>Draft genome sequence of Haematococcus lacustris strain NIES-144.</title>
        <authorList>
            <person name="Morimoto D."/>
            <person name="Nakagawa S."/>
            <person name="Yoshida T."/>
            <person name="Sawayama S."/>
        </authorList>
    </citation>
    <scope>NUCLEOTIDE SEQUENCE [LARGE SCALE GENOMIC DNA]</scope>
    <source>
        <strain evidence="15 16">NIES-144</strain>
    </source>
</reference>
<evidence type="ECO:0000256" key="13">
    <source>
        <dbReference type="SAM" id="MobiDB-lite"/>
    </source>
</evidence>
<dbReference type="Pfam" id="PF16131">
    <property type="entry name" value="Torus"/>
    <property type="match status" value="1"/>
</dbReference>
<dbReference type="InterPro" id="IPR039171">
    <property type="entry name" value="Cwc2/Slt11"/>
</dbReference>
<dbReference type="SUPFAM" id="SSF90229">
    <property type="entry name" value="CCCH zinc finger"/>
    <property type="match status" value="1"/>
</dbReference>
<proteinExistence type="inferred from homology"/>
<evidence type="ECO:0000256" key="2">
    <source>
        <dbReference type="ARBA" id="ARBA00008024"/>
    </source>
</evidence>
<dbReference type="PANTHER" id="PTHR14089">
    <property type="entry name" value="PRE-MRNA-SPLICING FACTOR RBM22"/>
    <property type="match status" value="1"/>
</dbReference>
<protein>
    <submittedName>
        <fullName evidence="15">C3H1-type domain-containing protein</fullName>
    </submittedName>
</protein>
<dbReference type="InterPro" id="IPR036855">
    <property type="entry name" value="Znf_CCCH_sf"/>
</dbReference>
<feature type="domain" description="C3H1-type" evidence="14">
    <location>
        <begin position="81"/>
        <end position="108"/>
    </location>
</feature>
<dbReference type="PANTHER" id="PTHR14089:SF2">
    <property type="entry name" value="PRE-MRNA-SPLICING FACTOR CWC2"/>
    <property type="match status" value="1"/>
</dbReference>
<comment type="similarity">
    <text evidence="2">Belongs to the RRM CWC2 family.</text>
</comment>
<evidence type="ECO:0000256" key="7">
    <source>
        <dbReference type="ARBA" id="ARBA00022833"/>
    </source>
</evidence>
<evidence type="ECO:0000256" key="11">
    <source>
        <dbReference type="ARBA" id="ARBA00023306"/>
    </source>
</evidence>
<gene>
    <name evidence="15" type="ORF">HaLaN_23179</name>
</gene>
<evidence type="ECO:0000256" key="5">
    <source>
        <dbReference type="ARBA" id="ARBA00022728"/>
    </source>
</evidence>
<dbReference type="InterPro" id="IPR000504">
    <property type="entry name" value="RRM_dom"/>
</dbReference>
<evidence type="ECO:0000313" key="15">
    <source>
        <dbReference type="EMBL" id="GFH25246.1"/>
    </source>
</evidence>
<dbReference type="GO" id="GO:0006397">
    <property type="term" value="P:mRNA processing"/>
    <property type="evidence" value="ECO:0007669"/>
    <property type="project" value="UniProtKB-KW"/>
</dbReference>
<dbReference type="GO" id="GO:0008270">
    <property type="term" value="F:zinc ion binding"/>
    <property type="evidence" value="ECO:0007669"/>
    <property type="project" value="UniProtKB-KW"/>
</dbReference>
<dbReference type="PROSITE" id="PS50103">
    <property type="entry name" value="ZF_C3H1"/>
    <property type="match status" value="1"/>
</dbReference>
<dbReference type="SUPFAM" id="SSF54928">
    <property type="entry name" value="RNA-binding domain, RBD"/>
    <property type="match status" value="1"/>
</dbReference>
<dbReference type="EMBL" id="BLLF01002761">
    <property type="protein sequence ID" value="GFH25246.1"/>
    <property type="molecule type" value="Genomic_DNA"/>
</dbReference>
<evidence type="ECO:0000256" key="6">
    <source>
        <dbReference type="ARBA" id="ARBA00022771"/>
    </source>
</evidence>
<dbReference type="InterPro" id="IPR035979">
    <property type="entry name" value="RBD_domain_sf"/>
</dbReference>
<dbReference type="Proteomes" id="UP000485058">
    <property type="component" value="Unassembled WGS sequence"/>
</dbReference>
<evidence type="ECO:0000256" key="12">
    <source>
        <dbReference type="PROSITE-ProRule" id="PRU00723"/>
    </source>
</evidence>
<keyword evidence="6 12" id="KW-0863">Zinc-finger</keyword>
<dbReference type="InterPro" id="IPR032297">
    <property type="entry name" value="Torus"/>
</dbReference>
<dbReference type="GO" id="GO:0000974">
    <property type="term" value="C:Prp19 complex"/>
    <property type="evidence" value="ECO:0007669"/>
    <property type="project" value="TreeGrafter"/>
</dbReference>
<dbReference type="GO" id="GO:0036002">
    <property type="term" value="F:pre-mRNA binding"/>
    <property type="evidence" value="ECO:0007669"/>
    <property type="project" value="TreeGrafter"/>
</dbReference>
<keyword evidence="11" id="KW-0131">Cell cycle</keyword>
<feature type="compositionally biased region" description="Basic and acidic residues" evidence="13">
    <location>
        <begin position="18"/>
        <end position="32"/>
    </location>
</feature>
<keyword evidence="16" id="KW-1185">Reference proteome</keyword>
<dbReference type="GO" id="GO:0017070">
    <property type="term" value="F:U6 snRNA binding"/>
    <property type="evidence" value="ECO:0007669"/>
    <property type="project" value="TreeGrafter"/>
</dbReference>
<keyword evidence="8" id="KW-0694">RNA-binding</keyword>
<dbReference type="InterPro" id="IPR012677">
    <property type="entry name" value="Nucleotide-bd_a/b_plait_sf"/>
</dbReference>
<sequence length="284" mass="32046">MGSWETWQLRPARRQVDEATLQRDTQLKKANELPRNAWSGKVHRQLTGEEKGAQRHDRVKERSRFRCMPEVDCGRTKGSQAQQKMFCLYFAKGCCSQGVNCLYLHRLPTQEDEAYHCKDMGADIFGREKRAEHEGFHKGAGTIERDNRCLYVNYEGAGAYEVPKIRELLEANFGQWGPIKNIYIKHVTTIAFVKYEWRSSAEFAKEAMHKQGLLGSSQCAGPTRTPTQWPSCATSGSTGIASKSPPHPPHPGPEPRPAPHPPSPHLPLPLESCLANSWWCHTAL</sequence>
<keyword evidence="3" id="KW-0507">mRNA processing</keyword>
<dbReference type="GO" id="GO:0071006">
    <property type="term" value="C:U2-type catalytic step 1 spliceosome"/>
    <property type="evidence" value="ECO:0007669"/>
    <property type="project" value="TreeGrafter"/>
</dbReference>
<feature type="compositionally biased region" description="Polar residues" evidence="13">
    <location>
        <begin position="218"/>
        <end position="241"/>
    </location>
</feature>
<evidence type="ECO:0000256" key="4">
    <source>
        <dbReference type="ARBA" id="ARBA00022723"/>
    </source>
</evidence>
<evidence type="ECO:0000256" key="8">
    <source>
        <dbReference type="ARBA" id="ARBA00022884"/>
    </source>
</evidence>
<dbReference type="GO" id="GO:0008380">
    <property type="term" value="P:RNA splicing"/>
    <property type="evidence" value="ECO:0007669"/>
    <property type="project" value="UniProtKB-KW"/>
</dbReference>
<comment type="subcellular location">
    <subcellularLocation>
        <location evidence="1">Nucleus</location>
    </subcellularLocation>
</comment>
<feature type="zinc finger region" description="C3H1-type" evidence="12">
    <location>
        <begin position="81"/>
        <end position="108"/>
    </location>
</feature>
<dbReference type="Pfam" id="PF00076">
    <property type="entry name" value="RRM_1"/>
    <property type="match status" value="1"/>
</dbReference>
<evidence type="ECO:0000256" key="1">
    <source>
        <dbReference type="ARBA" id="ARBA00004123"/>
    </source>
</evidence>
<keyword evidence="7 12" id="KW-0862">Zinc</keyword>
<keyword evidence="9" id="KW-0508">mRNA splicing</keyword>
<feature type="compositionally biased region" description="Basic and acidic residues" evidence="13">
    <location>
        <begin position="46"/>
        <end position="61"/>
    </location>
</feature>
<evidence type="ECO:0000256" key="3">
    <source>
        <dbReference type="ARBA" id="ARBA00022664"/>
    </source>
</evidence>
<dbReference type="AlphaFoldDB" id="A0A6A0A116"/>
<keyword evidence="10" id="KW-0539">Nucleus</keyword>
<comment type="caution">
    <text evidence="15">The sequence shown here is derived from an EMBL/GenBank/DDBJ whole genome shotgun (WGS) entry which is preliminary data.</text>
</comment>
<evidence type="ECO:0000259" key="14">
    <source>
        <dbReference type="PROSITE" id="PS50103"/>
    </source>
</evidence>
<organism evidence="15 16">
    <name type="scientific">Haematococcus lacustris</name>
    <name type="common">Green alga</name>
    <name type="synonym">Haematococcus pluvialis</name>
    <dbReference type="NCBI Taxonomy" id="44745"/>
    <lineage>
        <taxon>Eukaryota</taxon>
        <taxon>Viridiplantae</taxon>
        <taxon>Chlorophyta</taxon>
        <taxon>core chlorophytes</taxon>
        <taxon>Chlorophyceae</taxon>
        <taxon>CS clade</taxon>
        <taxon>Chlamydomonadales</taxon>
        <taxon>Haematococcaceae</taxon>
        <taxon>Haematococcus</taxon>
    </lineage>
</organism>
<dbReference type="InterPro" id="IPR000571">
    <property type="entry name" value="Znf_CCCH"/>
</dbReference>
<dbReference type="GO" id="GO:0071007">
    <property type="term" value="C:U2-type catalytic step 2 spliceosome"/>
    <property type="evidence" value="ECO:0007669"/>
    <property type="project" value="TreeGrafter"/>
</dbReference>
<keyword evidence="4 12" id="KW-0479">Metal-binding</keyword>
<keyword evidence="5" id="KW-0747">Spliceosome</keyword>
<feature type="compositionally biased region" description="Pro residues" evidence="13">
    <location>
        <begin position="245"/>
        <end position="264"/>
    </location>
</feature>
<name>A0A6A0A116_HAELA</name>
<feature type="region of interest" description="Disordered" evidence="13">
    <location>
        <begin position="218"/>
        <end position="264"/>
    </location>
</feature>
<evidence type="ECO:0000313" key="16">
    <source>
        <dbReference type="Proteomes" id="UP000485058"/>
    </source>
</evidence>
<accession>A0A6A0A116</accession>
<dbReference type="Gene3D" id="3.30.70.330">
    <property type="match status" value="1"/>
</dbReference>